<gene>
    <name evidence="2" type="ORF">FKY71_04530</name>
</gene>
<feature type="transmembrane region" description="Helical" evidence="1">
    <location>
        <begin position="12"/>
        <end position="32"/>
    </location>
</feature>
<organism evidence="2 3">
    <name type="scientific">Spiribacter salinus</name>
    <dbReference type="NCBI Taxonomy" id="1335746"/>
    <lineage>
        <taxon>Bacteria</taxon>
        <taxon>Pseudomonadati</taxon>
        <taxon>Pseudomonadota</taxon>
        <taxon>Gammaproteobacteria</taxon>
        <taxon>Chromatiales</taxon>
        <taxon>Ectothiorhodospiraceae</taxon>
        <taxon>Spiribacter</taxon>
    </lineage>
</organism>
<feature type="transmembrane region" description="Helical" evidence="1">
    <location>
        <begin position="38"/>
        <end position="58"/>
    </location>
</feature>
<evidence type="ECO:0000256" key="1">
    <source>
        <dbReference type="SAM" id="Phobius"/>
    </source>
</evidence>
<proteinExistence type="predicted"/>
<protein>
    <submittedName>
        <fullName evidence="2">Uncharacterized protein</fullName>
    </submittedName>
</protein>
<keyword evidence="1" id="KW-0472">Membrane</keyword>
<sequence length="64" mass="6949">MPRQEASAGSVSLLLLGIGLVLFVSPFAIWWSGLSAPWYLPFALWLGYIGVVAMTNLLGGRRDL</sequence>
<keyword evidence="1" id="KW-1133">Transmembrane helix</keyword>
<comment type="caution">
    <text evidence="2">The sequence shown here is derived from an EMBL/GenBank/DDBJ whole genome shotgun (WGS) entry which is preliminary data.</text>
</comment>
<dbReference type="STRING" id="1260251.SPISAL_03245"/>
<dbReference type="Proteomes" id="UP000315400">
    <property type="component" value="Unassembled WGS sequence"/>
</dbReference>
<dbReference type="RefSeq" id="WP_222518622.1">
    <property type="nucleotide sequence ID" value="NZ_MBFX01000002.1"/>
</dbReference>
<accession>A0A540VU04</accession>
<dbReference type="AlphaFoldDB" id="A0A540VU04"/>
<evidence type="ECO:0000313" key="3">
    <source>
        <dbReference type="Proteomes" id="UP000315400"/>
    </source>
</evidence>
<name>A0A540VU04_9GAMM</name>
<reference evidence="2 3" key="1">
    <citation type="submission" date="2019-06" db="EMBL/GenBank/DDBJ databases">
        <title>Metagenome assembled Genome of Spiribacter salinus SL48-SHIP from the microbial mat of Salt Lake 48 (Novosibirsk region, Russia).</title>
        <authorList>
            <person name="Shipova A."/>
            <person name="Rozanov A.S."/>
            <person name="Bryanskaya A.V."/>
            <person name="Peltek S.E."/>
        </authorList>
    </citation>
    <scope>NUCLEOTIDE SEQUENCE [LARGE SCALE GENOMIC DNA]</scope>
    <source>
        <strain evidence="2">SL48-SHIP-2</strain>
    </source>
</reference>
<evidence type="ECO:0000313" key="2">
    <source>
        <dbReference type="EMBL" id="TQF00239.1"/>
    </source>
</evidence>
<dbReference type="EMBL" id="VIFK01000019">
    <property type="protein sequence ID" value="TQF00239.1"/>
    <property type="molecule type" value="Genomic_DNA"/>
</dbReference>
<keyword evidence="1" id="KW-0812">Transmembrane</keyword>